<protein>
    <submittedName>
        <fullName evidence="2">Uncharacterized protein</fullName>
    </submittedName>
</protein>
<keyword evidence="1" id="KW-0472">Membrane</keyword>
<feature type="transmembrane region" description="Helical" evidence="1">
    <location>
        <begin position="38"/>
        <end position="59"/>
    </location>
</feature>
<evidence type="ECO:0000313" key="3">
    <source>
        <dbReference type="Proteomes" id="UP001217089"/>
    </source>
</evidence>
<evidence type="ECO:0000313" key="2">
    <source>
        <dbReference type="EMBL" id="KAJ8303362.1"/>
    </source>
</evidence>
<comment type="caution">
    <text evidence="2">The sequence shown here is derived from an EMBL/GenBank/DDBJ whole genome shotgun (WGS) entry which is preliminary data.</text>
</comment>
<keyword evidence="1" id="KW-0812">Transmembrane</keyword>
<organism evidence="2 3">
    <name type="scientific">Tegillarca granosa</name>
    <name type="common">Malaysian cockle</name>
    <name type="synonym">Anadara granosa</name>
    <dbReference type="NCBI Taxonomy" id="220873"/>
    <lineage>
        <taxon>Eukaryota</taxon>
        <taxon>Metazoa</taxon>
        <taxon>Spiralia</taxon>
        <taxon>Lophotrochozoa</taxon>
        <taxon>Mollusca</taxon>
        <taxon>Bivalvia</taxon>
        <taxon>Autobranchia</taxon>
        <taxon>Pteriomorphia</taxon>
        <taxon>Arcoida</taxon>
        <taxon>Arcoidea</taxon>
        <taxon>Arcidae</taxon>
        <taxon>Tegillarca</taxon>
    </lineage>
</organism>
<accession>A0ABQ9EHG6</accession>
<dbReference type="EMBL" id="JARBDR010000917">
    <property type="protein sequence ID" value="KAJ8303362.1"/>
    <property type="molecule type" value="Genomic_DNA"/>
</dbReference>
<evidence type="ECO:0000256" key="1">
    <source>
        <dbReference type="SAM" id="Phobius"/>
    </source>
</evidence>
<proteinExistence type="predicted"/>
<keyword evidence="3" id="KW-1185">Reference proteome</keyword>
<sequence length="69" mass="8452">MQYIMVFIVNCSYTILKFKIKKRYLYHTILKKLNFSNIYIYIKIFIIFVLLSIFSGHLIECVHYNKKTH</sequence>
<reference evidence="2 3" key="1">
    <citation type="submission" date="2022-12" db="EMBL/GenBank/DDBJ databases">
        <title>Chromosome-level genome of Tegillarca granosa.</title>
        <authorList>
            <person name="Kim J."/>
        </authorList>
    </citation>
    <scope>NUCLEOTIDE SEQUENCE [LARGE SCALE GENOMIC DNA]</scope>
    <source>
        <strain evidence="2">Teg-2019</strain>
        <tissue evidence="2">Adductor muscle</tissue>
    </source>
</reference>
<gene>
    <name evidence="2" type="ORF">KUTeg_019758</name>
</gene>
<dbReference type="Proteomes" id="UP001217089">
    <property type="component" value="Unassembled WGS sequence"/>
</dbReference>
<name>A0ABQ9EHG6_TEGGR</name>
<keyword evidence="1" id="KW-1133">Transmembrane helix</keyword>